<accession>A0A8H8A0J7</accession>
<proteinExistence type="predicted"/>
<organism evidence="1 2">
    <name type="scientific">Olpidium bornovanus</name>
    <dbReference type="NCBI Taxonomy" id="278681"/>
    <lineage>
        <taxon>Eukaryota</taxon>
        <taxon>Fungi</taxon>
        <taxon>Fungi incertae sedis</taxon>
        <taxon>Olpidiomycota</taxon>
        <taxon>Olpidiomycotina</taxon>
        <taxon>Olpidiomycetes</taxon>
        <taxon>Olpidiales</taxon>
        <taxon>Olpidiaceae</taxon>
        <taxon>Olpidium</taxon>
    </lineage>
</organism>
<dbReference type="Proteomes" id="UP000673691">
    <property type="component" value="Unassembled WGS sequence"/>
</dbReference>
<reference evidence="1 2" key="1">
    <citation type="journal article" name="Sci. Rep.">
        <title>Genome-scale phylogenetic analyses confirm Olpidium as the closest living zoosporic fungus to the non-flagellated, terrestrial fungi.</title>
        <authorList>
            <person name="Chang Y."/>
            <person name="Rochon D."/>
            <person name="Sekimoto S."/>
            <person name="Wang Y."/>
            <person name="Chovatia M."/>
            <person name="Sandor L."/>
            <person name="Salamov A."/>
            <person name="Grigoriev I.V."/>
            <person name="Stajich J.E."/>
            <person name="Spatafora J.W."/>
        </authorList>
    </citation>
    <scope>NUCLEOTIDE SEQUENCE [LARGE SCALE GENOMIC DNA]</scope>
    <source>
        <strain evidence="1">S191</strain>
    </source>
</reference>
<name>A0A8H8A0J7_9FUNG</name>
<evidence type="ECO:0000313" key="1">
    <source>
        <dbReference type="EMBL" id="KAG5462647.1"/>
    </source>
</evidence>
<gene>
    <name evidence="1" type="ORF">BJ554DRAFT_4238</name>
</gene>
<evidence type="ECO:0000313" key="2">
    <source>
        <dbReference type="Proteomes" id="UP000673691"/>
    </source>
</evidence>
<comment type="caution">
    <text evidence="1">The sequence shown here is derived from an EMBL/GenBank/DDBJ whole genome shotgun (WGS) entry which is preliminary data.</text>
</comment>
<protein>
    <submittedName>
        <fullName evidence="1">Uncharacterized protein</fullName>
    </submittedName>
</protein>
<sequence>ARRIVWLVGSSHQSSYNLPPNPQTGAIHPFPFCLPRFSEATGLGLGTRVLLPRPRSSSFSSDPFTIDARRYRGPGFCITLAADINLSHEEREKERMSAAHL</sequence>
<feature type="non-terminal residue" evidence="1">
    <location>
        <position position="101"/>
    </location>
</feature>
<dbReference type="EMBL" id="JAEFCI010001834">
    <property type="protein sequence ID" value="KAG5462647.1"/>
    <property type="molecule type" value="Genomic_DNA"/>
</dbReference>
<dbReference type="AlphaFoldDB" id="A0A8H8A0J7"/>
<feature type="non-terminal residue" evidence="1">
    <location>
        <position position="1"/>
    </location>
</feature>
<keyword evidence="2" id="KW-1185">Reference proteome</keyword>